<evidence type="ECO:0000256" key="15">
    <source>
        <dbReference type="SAM" id="Phobius"/>
    </source>
</evidence>
<dbReference type="SMART" id="SM00220">
    <property type="entry name" value="S_TKc"/>
    <property type="match status" value="1"/>
</dbReference>
<dbReference type="InterPro" id="IPR008271">
    <property type="entry name" value="Ser/Thr_kinase_AS"/>
</dbReference>
<organism evidence="17 18">
    <name type="scientific">Populus tomentosa</name>
    <name type="common">Chinese white poplar</name>
    <dbReference type="NCBI Taxonomy" id="118781"/>
    <lineage>
        <taxon>Eukaryota</taxon>
        <taxon>Viridiplantae</taxon>
        <taxon>Streptophyta</taxon>
        <taxon>Embryophyta</taxon>
        <taxon>Tracheophyta</taxon>
        <taxon>Spermatophyta</taxon>
        <taxon>Magnoliopsida</taxon>
        <taxon>eudicotyledons</taxon>
        <taxon>Gunneridae</taxon>
        <taxon>Pentapetalae</taxon>
        <taxon>rosids</taxon>
        <taxon>fabids</taxon>
        <taxon>Malpighiales</taxon>
        <taxon>Salicaceae</taxon>
        <taxon>Saliceae</taxon>
        <taxon>Populus</taxon>
    </lineage>
</organism>
<dbReference type="PANTHER" id="PTHR45637">
    <property type="entry name" value="FLIPPASE KINASE 1-RELATED"/>
    <property type="match status" value="1"/>
</dbReference>
<evidence type="ECO:0000256" key="6">
    <source>
        <dbReference type="ARBA" id="ARBA00022692"/>
    </source>
</evidence>
<keyword evidence="9" id="KW-0067">ATP-binding</keyword>
<dbReference type="GO" id="GO:0005524">
    <property type="term" value="F:ATP binding"/>
    <property type="evidence" value="ECO:0007669"/>
    <property type="project" value="UniProtKB-KW"/>
</dbReference>
<proteinExistence type="inferred from homology"/>
<name>A0A8X8DLF2_POPTO</name>
<evidence type="ECO:0000256" key="5">
    <source>
        <dbReference type="ARBA" id="ARBA00022679"/>
    </source>
</evidence>
<keyword evidence="18" id="KW-1185">Reference proteome</keyword>
<dbReference type="AlphaFoldDB" id="A0A8X8DLF2"/>
<keyword evidence="6 15" id="KW-0812">Transmembrane</keyword>
<dbReference type="FunFam" id="3.30.200.20:FF:000753">
    <property type="entry name" value="Serine/Threonine Kinase"/>
    <property type="match status" value="1"/>
</dbReference>
<evidence type="ECO:0000256" key="11">
    <source>
        <dbReference type="ARBA" id="ARBA00023136"/>
    </source>
</evidence>
<evidence type="ECO:0000256" key="8">
    <source>
        <dbReference type="ARBA" id="ARBA00022777"/>
    </source>
</evidence>
<keyword evidence="8" id="KW-0418">Kinase</keyword>
<dbReference type="GO" id="GO:0004674">
    <property type="term" value="F:protein serine/threonine kinase activity"/>
    <property type="evidence" value="ECO:0007669"/>
    <property type="project" value="UniProtKB-KW"/>
</dbReference>
<evidence type="ECO:0000256" key="12">
    <source>
        <dbReference type="ARBA" id="ARBA00047899"/>
    </source>
</evidence>
<dbReference type="InterPro" id="IPR001611">
    <property type="entry name" value="Leu-rich_rpt"/>
</dbReference>
<comment type="catalytic activity">
    <reaction evidence="13">
        <text>L-seryl-[protein] + ATP = O-phospho-L-seryl-[protein] + ADP + H(+)</text>
        <dbReference type="Rhea" id="RHEA:17989"/>
        <dbReference type="Rhea" id="RHEA-COMP:9863"/>
        <dbReference type="Rhea" id="RHEA-COMP:11604"/>
        <dbReference type="ChEBI" id="CHEBI:15378"/>
        <dbReference type="ChEBI" id="CHEBI:29999"/>
        <dbReference type="ChEBI" id="CHEBI:30616"/>
        <dbReference type="ChEBI" id="CHEBI:83421"/>
        <dbReference type="ChEBI" id="CHEBI:456216"/>
        <dbReference type="EC" id="2.7.11.1"/>
    </reaction>
</comment>
<dbReference type="FunFam" id="1.10.510.10:FF:000312">
    <property type="entry name" value="Serine/threonine-protein kinase OXI1"/>
    <property type="match status" value="1"/>
</dbReference>
<dbReference type="PROSITE" id="PS50011">
    <property type="entry name" value="PROTEIN_KINASE_DOM"/>
    <property type="match status" value="1"/>
</dbReference>
<protein>
    <recommendedName>
        <fullName evidence="3">non-specific serine/threonine protein kinase</fullName>
        <ecNumber evidence="3">2.7.11.1</ecNumber>
    </recommendedName>
</protein>
<keyword evidence="7" id="KW-0547">Nucleotide-binding</keyword>
<gene>
    <name evidence="17" type="ORF">POTOM_003271</name>
</gene>
<keyword evidence="4" id="KW-0723">Serine/threonine-protein kinase</keyword>
<evidence type="ECO:0000256" key="7">
    <source>
        <dbReference type="ARBA" id="ARBA00022741"/>
    </source>
</evidence>
<evidence type="ECO:0000256" key="9">
    <source>
        <dbReference type="ARBA" id="ARBA00022840"/>
    </source>
</evidence>
<evidence type="ECO:0000256" key="2">
    <source>
        <dbReference type="ARBA" id="ARBA00009903"/>
    </source>
</evidence>
<comment type="subcellular location">
    <subcellularLocation>
        <location evidence="1">Membrane</location>
    </subcellularLocation>
</comment>
<evidence type="ECO:0000259" key="16">
    <source>
        <dbReference type="PROSITE" id="PS50011"/>
    </source>
</evidence>
<keyword evidence="5" id="KW-0808">Transferase</keyword>
<dbReference type="InterPro" id="IPR000719">
    <property type="entry name" value="Prot_kinase_dom"/>
</dbReference>
<dbReference type="EMBL" id="JAAWWB010000001">
    <property type="protein sequence ID" value="KAG6794038.1"/>
    <property type="molecule type" value="Genomic_DNA"/>
</dbReference>
<evidence type="ECO:0000313" key="17">
    <source>
        <dbReference type="EMBL" id="KAG6794038.1"/>
    </source>
</evidence>
<dbReference type="PROSITE" id="PS00108">
    <property type="entry name" value="PROTEIN_KINASE_ST"/>
    <property type="match status" value="1"/>
</dbReference>
<evidence type="ECO:0000256" key="4">
    <source>
        <dbReference type="ARBA" id="ARBA00022527"/>
    </source>
</evidence>
<evidence type="ECO:0000256" key="3">
    <source>
        <dbReference type="ARBA" id="ARBA00012513"/>
    </source>
</evidence>
<dbReference type="Pfam" id="PF00069">
    <property type="entry name" value="Pkinase"/>
    <property type="match status" value="2"/>
</dbReference>
<comment type="caution">
    <text evidence="17">The sequence shown here is derived from an EMBL/GenBank/DDBJ whole genome shotgun (WGS) entry which is preliminary data.</text>
</comment>
<dbReference type="GO" id="GO:0016020">
    <property type="term" value="C:membrane"/>
    <property type="evidence" value="ECO:0007669"/>
    <property type="project" value="UniProtKB-SubCell"/>
</dbReference>
<feature type="region of interest" description="Disordered" evidence="14">
    <location>
        <begin position="958"/>
        <end position="977"/>
    </location>
</feature>
<evidence type="ECO:0000256" key="14">
    <source>
        <dbReference type="SAM" id="MobiDB-lite"/>
    </source>
</evidence>
<comment type="similarity">
    <text evidence="2">Belongs to the protein kinase superfamily. AGC Ser/Thr protein kinase family.</text>
</comment>
<dbReference type="EC" id="2.7.11.1" evidence="3"/>
<dbReference type="Pfam" id="PF00560">
    <property type="entry name" value="LRR_1"/>
    <property type="match status" value="5"/>
</dbReference>
<evidence type="ECO:0000256" key="13">
    <source>
        <dbReference type="ARBA" id="ARBA00048679"/>
    </source>
</evidence>
<feature type="domain" description="Protein kinase" evidence="16">
    <location>
        <begin position="87"/>
        <end position="397"/>
    </location>
</feature>
<feature type="transmembrane region" description="Helical" evidence="15">
    <location>
        <begin position="756"/>
        <end position="780"/>
    </location>
</feature>
<evidence type="ECO:0000256" key="10">
    <source>
        <dbReference type="ARBA" id="ARBA00022989"/>
    </source>
</evidence>
<evidence type="ECO:0000313" key="18">
    <source>
        <dbReference type="Proteomes" id="UP000886885"/>
    </source>
</evidence>
<sequence length="977" mass="109143">MDIEETQLHRCPSDTDLDFSFTSTATDRTFASSSARSSLTLSFNDRLSTITTTTTSSLHHRKCDQHWSAIKTATSLSTDGRLHLRHLKLLRHLGTGNLGRVFLCQLRDFNNANFALKVMDKDSLTKKKLSQVQMEGEILSMLDHPFLPTLYAHLEVSHYSCLLIDYCPNGDLHSLLRKQPGNRLPVQAVKFFAAEVLVALEYLHSLGVVYRDLKPENILLREDGHIMLSDFDLCFKADVVPTFDRRVHRKRMAGSMRRGGDCFGTFSRRGVVEEEVVEEEFVAEPTAALSRSCVGTHEYLAPELLSGNGHGNGMDWWAFGVLLYELLYGTTPFKGGSKESTLRNIASSKHVNFHVMEGEGKGMEEAKDLIEKLLVKDPRQRLGCTKGATDIKRHSFFYGIKWPLIRNYKPPEVRGLVAKKGKSHSSGHVLGGVSSPRRKCWWRLWKKGGGGLGNLLRNKGSSPRYYLLNNSQHYNGTIPIEVQNLTYLEELQLFSNYLESHIPFLIGYNSNLSSLTYLHTFIPMQLMLGGNLLAGSLPVDLYQLQNLSSLDIYQNRFSGSIPPGVGKLGKLKRLLLLSDNYFTREIPPEIGNLTQLVAFNISSNCLSGEIPRDLGNCMGLQRLDLSRNQFTGSVPEEIGKLMNSCKWEEIFFSGAIPVELGQLDSLQIALNISHNRLSGKIPNDLGKFHLLESLYLNENQLLGPVPNNPAFLRMDYTNFAGNNGSCKSGSYHCHPVIPFPTPNKNWIKESSSRAKLVAIISGAIGLLPLFFIVGICWAMMRRQPAFIPREDATRHDVDYNILLYEYMPNGSLGDHLLGSVQTCSLDWNALYNIGLGAAERKRTTEVMSLVLKTALPATSTSPLNRPTMREVIAVMIDAREAAVNSPSESPQMKTLASEGLKVTKVLVFCRLNTSLLISLDDSMLDVDACLQLVHSSQKLAIEILMTTNQIKLNAMHGEGQKPFWHDKESPKGQTQIK</sequence>
<dbReference type="OrthoDB" id="432483at2759"/>
<dbReference type="FunFam" id="1.10.510.10:FF:000294">
    <property type="entry name" value="Serine/threonine-protein kinase OXI1"/>
    <property type="match status" value="1"/>
</dbReference>
<keyword evidence="10 15" id="KW-1133">Transmembrane helix</keyword>
<dbReference type="FunFam" id="3.80.10.10:FF:002851">
    <property type="entry name" value="Uncharacterized protein"/>
    <property type="match status" value="1"/>
</dbReference>
<dbReference type="Proteomes" id="UP000886885">
    <property type="component" value="Chromosome 1A"/>
</dbReference>
<comment type="catalytic activity">
    <reaction evidence="12">
        <text>L-threonyl-[protein] + ATP = O-phospho-L-threonyl-[protein] + ADP + H(+)</text>
        <dbReference type="Rhea" id="RHEA:46608"/>
        <dbReference type="Rhea" id="RHEA-COMP:11060"/>
        <dbReference type="Rhea" id="RHEA-COMP:11605"/>
        <dbReference type="ChEBI" id="CHEBI:15378"/>
        <dbReference type="ChEBI" id="CHEBI:30013"/>
        <dbReference type="ChEBI" id="CHEBI:30616"/>
        <dbReference type="ChEBI" id="CHEBI:61977"/>
        <dbReference type="ChEBI" id="CHEBI:456216"/>
        <dbReference type="EC" id="2.7.11.1"/>
    </reaction>
</comment>
<evidence type="ECO:0000256" key="1">
    <source>
        <dbReference type="ARBA" id="ARBA00004370"/>
    </source>
</evidence>
<accession>A0A8X8DLF2</accession>
<keyword evidence="11 15" id="KW-0472">Membrane</keyword>
<reference evidence="17" key="1">
    <citation type="journal article" date="2020" name="bioRxiv">
        <title>Hybrid origin of Populus tomentosa Carr. identified through genome sequencing and phylogenomic analysis.</title>
        <authorList>
            <person name="An X."/>
            <person name="Gao K."/>
            <person name="Chen Z."/>
            <person name="Li J."/>
            <person name="Yang X."/>
            <person name="Yang X."/>
            <person name="Zhou J."/>
            <person name="Guo T."/>
            <person name="Zhao T."/>
            <person name="Huang S."/>
            <person name="Miao D."/>
            <person name="Khan W.U."/>
            <person name="Rao P."/>
            <person name="Ye M."/>
            <person name="Lei B."/>
            <person name="Liao W."/>
            <person name="Wang J."/>
            <person name="Ji L."/>
            <person name="Li Y."/>
            <person name="Guo B."/>
            <person name="Mustafa N.S."/>
            <person name="Li S."/>
            <person name="Yun Q."/>
            <person name="Keller S.R."/>
            <person name="Mao J."/>
            <person name="Zhang R."/>
            <person name="Strauss S.H."/>
        </authorList>
    </citation>
    <scope>NUCLEOTIDE SEQUENCE</scope>
    <source>
        <strain evidence="17">GM15</strain>
        <tissue evidence="17">Leaf</tissue>
    </source>
</reference>